<evidence type="ECO:0000256" key="1">
    <source>
        <dbReference type="SAM" id="Phobius"/>
    </source>
</evidence>
<feature type="transmembrane region" description="Helical" evidence="1">
    <location>
        <begin position="254"/>
        <end position="276"/>
    </location>
</feature>
<organism evidence="3 4">
    <name type="scientific">Moniliophthora roreri</name>
    <name type="common">Frosty pod rot fungus</name>
    <name type="synonym">Monilia roreri</name>
    <dbReference type="NCBI Taxonomy" id="221103"/>
    <lineage>
        <taxon>Eukaryota</taxon>
        <taxon>Fungi</taxon>
        <taxon>Dikarya</taxon>
        <taxon>Basidiomycota</taxon>
        <taxon>Agaricomycotina</taxon>
        <taxon>Agaricomycetes</taxon>
        <taxon>Agaricomycetidae</taxon>
        <taxon>Agaricales</taxon>
        <taxon>Marasmiineae</taxon>
        <taxon>Marasmiaceae</taxon>
        <taxon>Moniliophthora</taxon>
    </lineage>
</organism>
<sequence length="382" mass="42576">MDSTNNTAPAIPQNLHEHASSALLLDGIFQSFALGLVAGQAFKYYADYRDDSKQKRIFAASVVLLSILQTIIEVYKLWLVTVHHKPWCSFLDGFVLQWVYLFSVSLVLHQEMLEGDVAYLEHVRFNPLSPYHFQLTERSWVLYSLSSIATITAAVNIFLVINIGLIFTRDDSSMRRQFLCPAIQISFTAWISLSLFLDVTVSSILVTKLWRSRTGTAAADNVVRGVISITFQSAVLPAISMIIAISLYRSSEGTNLTIFFTLMAGKFYAFGLLRTLNSRQKLRHRMESHDLGRVNLNSWQWNTAEIQRSSMIRSGETLHSDSPMVCGTTVRGSVSSSGCNSAAPHGDVPVVASGIPLEMQFSSPRLDAFERGGPRNRISSRP</sequence>
<dbReference type="EMBL" id="LATX01000656">
    <property type="protein sequence ID" value="KTB45602.1"/>
    <property type="molecule type" value="Genomic_DNA"/>
</dbReference>
<protein>
    <recommendedName>
        <fullName evidence="2">DUF6534 domain-containing protein</fullName>
    </recommendedName>
</protein>
<proteinExistence type="predicted"/>
<feature type="transmembrane region" description="Helical" evidence="1">
    <location>
        <begin position="140"/>
        <end position="167"/>
    </location>
</feature>
<accession>A0A0W0GAL1</accession>
<feature type="transmembrane region" description="Helical" evidence="1">
    <location>
        <begin position="187"/>
        <end position="210"/>
    </location>
</feature>
<feature type="transmembrane region" description="Helical" evidence="1">
    <location>
        <begin position="57"/>
        <end position="78"/>
    </location>
</feature>
<evidence type="ECO:0000313" key="3">
    <source>
        <dbReference type="EMBL" id="KTB45602.1"/>
    </source>
</evidence>
<comment type="caution">
    <text evidence="3">The sequence shown here is derived from an EMBL/GenBank/DDBJ whole genome shotgun (WGS) entry which is preliminary data.</text>
</comment>
<feature type="transmembrane region" description="Helical" evidence="1">
    <location>
        <begin position="27"/>
        <end position="45"/>
    </location>
</feature>
<evidence type="ECO:0000313" key="4">
    <source>
        <dbReference type="Proteomes" id="UP000054988"/>
    </source>
</evidence>
<feature type="domain" description="DUF6534" evidence="2">
    <location>
        <begin position="194"/>
        <end position="280"/>
    </location>
</feature>
<name>A0A0W0GAL1_MONRR</name>
<gene>
    <name evidence="3" type="ORF">WG66_1781</name>
</gene>
<reference evidence="3 4" key="1">
    <citation type="submission" date="2015-12" db="EMBL/GenBank/DDBJ databases">
        <title>Draft genome sequence of Moniliophthora roreri, the causal agent of frosty pod rot of cacao.</title>
        <authorList>
            <person name="Aime M.C."/>
            <person name="Diaz-Valderrama J.R."/>
            <person name="Kijpornyongpan T."/>
            <person name="Phillips-Mora W."/>
        </authorList>
    </citation>
    <scope>NUCLEOTIDE SEQUENCE [LARGE SCALE GENOMIC DNA]</scope>
    <source>
        <strain evidence="3 4">MCA 2952</strain>
    </source>
</reference>
<keyword evidence="1" id="KW-1133">Transmembrane helix</keyword>
<keyword evidence="1" id="KW-0812">Transmembrane</keyword>
<dbReference type="Proteomes" id="UP000054988">
    <property type="component" value="Unassembled WGS sequence"/>
</dbReference>
<evidence type="ECO:0000259" key="2">
    <source>
        <dbReference type="Pfam" id="PF20152"/>
    </source>
</evidence>
<dbReference type="PANTHER" id="PTHR40465:SF1">
    <property type="entry name" value="DUF6534 DOMAIN-CONTAINING PROTEIN"/>
    <property type="match status" value="1"/>
</dbReference>
<dbReference type="InterPro" id="IPR045339">
    <property type="entry name" value="DUF6534"/>
</dbReference>
<dbReference type="PANTHER" id="PTHR40465">
    <property type="entry name" value="CHROMOSOME 1, WHOLE GENOME SHOTGUN SEQUENCE"/>
    <property type="match status" value="1"/>
</dbReference>
<keyword evidence="1" id="KW-0472">Membrane</keyword>
<feature type="transmembrane region" description="Helical" evidence="1">
    <location>
        <begin position="222"/>
        <end position="248"/>
    </location>
</feature>
<dbReference type="AlphaFoldDB" id="A0A0W0GAL1"/>
<dbReference type="Pfam" id="PF20152">
    <property type="entry name" value="DUF6534"/>
    <property type="match status" value="1"/>
</dbReference>